<dbReference type="NCBIfam" id="NF002794">
    <property type="entry name" value="PRK02925.1"/>
    <property type="match status" value="1"/>
</dbReference>
<evidence type="ECO:0000256" key="2">
    <source>
        <dbReference type="ARBA" id="ARBA00004892"/>
    </source>
</evidence>
<comment type="catalytic activity">
    <reaction evidence="7">
        <text>aldehydo-D-galacturonate = keto-D-tagaturonate</text>
        <dbReference type="Rhea" id="RHEA:27702"/>
        <dbReference type="ChEBI" id="CHEBI:12952"/>
        <dbReference type="ChEBI" id="CHEBI:17886"/>
    </reaction>
</comment>
<evidence type="ECO:0000313" key="8">
    <source>
        <dbReference type="EMBL" id="MBB5719174.1"/>
    </source>
</evidence>
<evidence type="ECO:0000256" key="4">
    <source>
        <dbReference type="ARBA" id="ARBA00012546"/>
    </source>
</evidence>
<accession>A0A840Z0A1</accession>
<dbReference type="GO" id="GO:0042840">
    <property type="term" value="P:D-glucuronate catabolic process"/>
    <property type="evidence" value="ECO:0007669"/>
    <property type="project" value="TreeGrafter"/>
</dbReference>
<dbReference type="Pfam" id="PF02614">
    <property type="entry name" value="UxaC"/>
    <property type="match status" value="1"/>
</dbReference>
<dbReference type="SUPFAM" id="SSF51556">
    <property type="entry name" value="Metallo-dependent hydrolases"/>
    <property type="match status" value="1"/>
</dbReference>
<dbReference type="AlphaFoldDB" id="A0A840Z0A1"/>
<dbReference type="EMBL" id="JACIJI010000003">
    <property type="protein sequence ID" value="MBB5719174.1"/>
    <property type="molecule type" value="Genomic_DNA"/>
</dbReference>
<name>A0A840Z0A1_9SPHN</name>
<evidence type="ECO:0000256" key="1">
    <source>
        <dbReference type="ARBA" id="ARBA00001165"/>
    </source>
</evidence>
<dbReference type="Gene3D" id="3.20.20.140">
    <property type="entry name" value="Metal-dependent hydrolases"/>
    <property type="match status" value="1"/>
</dbReference>
<dbReference type="UniPathway" id="UPA00246"/>
<dbReference type="Gene3D" id="1.10.2020.10">
    <property type="entry name" value="uronate isomerase, domain 2, chain A"/>
    <property type="match status" value="1"/>
</dbReference>
<comment type="catalytic activity">
    <reaction evidence="1 7">
        <text>D-glucuronate = D-fructuronate</text>
        <dbReference type="Rhea" id="RHEA:13049"/>
        <dbReference type="ChEBI" id="CHEBI:58720"/>
        <dbReference type="ChEBI" id="CHEBI:59863"/>
        <dbReference type="EC" id="5.3.1.12"/>
    </reaction>
</comment>
<dbReference type="Proteomes" id="UP000554342">
    <property type="component" value="Unassembled WGS sequence"/>
</dbReference>
<evidence type="ECO:0000313" key="9">
    <source>
        <dbReference type="Proteomes" id="UP000554342"/>
    </source>
</evidence>
<dbReference type="PANTHER" id="PTHR30068:SF4">
    <property type="entry name" value="URONATE ISOMERASE"/>
    <property type="match status" value="1"/>
</dbReference>
<evidence type="ECO:0000256" key="3">
    <source>
        <dbReference type="ARBA" id="ARBA00008397"/>
    </source>
</evidence>
<evidence type="ECO:0000256" key="7">
    <source>
        <dbReference type="HAMAP-Rule" id="MF_00675"/>
    </source>
</evidence>
<keyword evidence="6 7" id="KW-0413">Isomerase</keyword>
<dbReference type="PANTHER" id="PTHR30068">
    <property type="entry name" value="URONATE ISOMERASE"/>
    <property type="match status" value="1"/>
</dbReference>
<sequence length="480" mass="53797">MARPLELDPDRLFPADPTTRAIARRLYDPIASLPIVSPHGHTDPHWFADNGCWTDATSLLLVPDHYVFRMLYSQGVDLDTLAIPRIDGPPKTDPREAWRVFAQHYTLFRGTPSRMWLDHVFAEVFGFDVALEAETADHYYDIITEKLATDAYRPRALFDRFNIDFLATTEGPQDDLAPHHRIHQSGWPGRVVTTYRPDAVIDVEHEGFGAAMERFAEWTGEDVFSWSGYLAAHRKRRADFRAAGATATDHGHITAATANLSSTDAEALFARIVGGSWTPADAELFRAQMLTEMAAMSVEDGMTMQIHPGVARNHNAGLFASHGRDKGADIPMRTDYVGALRPMLDRFGNERDLTVILFTLDESTYARELAPLAGHYPCLRLGPPWWFHDSPEGMRRFREMTTETAGFCNTVGFNDDTRAFLSIPARHDVARRSDCAFLARLVAEGRMAEWEAAEVALDLTSRLVRTAYHVDTPLKPAKAA</sequence>
<evidence type="ECO:0000256" key="5">
    <source>
        <dbReference type="ARBA" id="ARBA00020555"/>
    </source>
</evidence>
<evidence type="ECO:0000256" key="6">
    <source>
        <dbReference type="ARBA" id="ARBA00023235"/>
    </source>
</evidence>
<dbReference type="EC" id="5.3.1.12" evidence="4 7"/>
<comment type="pathway">
    <text evidence="2 7">Carbohydrate metabolism; pentose and glucuronate interconversion.</text>
</comment>
<organism evidence="8 9">
    <name type="scientific">Stakelama sediminis</name>
    <dbReference type="NCBI Taxonomy" id="463200"/>
    <lineage>
        <taxon>Bacteria</taxon>
        <taxon>Pseudomonadati</taxon>
        <taxon>Pseudomonadota</taxon>
        <taxon>Alphaproteobacteria</taxon>
        <taxon>Sphingomonadales</taxon>
        <taxon>Sphingomonadaceae</taxon>
        <taxon>Stakelama</taxon>
    </lineage>
</organism>
<proteinExistence type="inferred from homology"/>
<dbReference type="InterPro" id="IPR032466">
    <property type="entry name" value="Metal_Hydrolase"/>
</dbReference>
<reference evidence="8 9" key="1">
    <citation type="submission" date="2020-08" db="EMBL/GenBank/DDBJ databases">
        <title>Genomic Encyclopedia of Type Strains, Phase IV (KMG-IV): sequencing the most valuable type-strain genomes for metagenomic binning, comparative biology and taxonomic classification.</title>
        <authorList>
            <person name="Goeker M."/>
        </authorList>
    </citation>
    <scope>NUCLEOTIDE SEQUENCE [LARGE SCALE GENOMIC DNA]</scope>
    <source>
        <strain evidence="8 9">DSM 27203</strain>
    </source>
</reference>
<keyword evidence="9" id="KW-1185">Reference proteome</keyword>
<gene>
    <name evidence="7" type="primary">uxaC</name>
    <name evidence="8" type="ORF">FHR23_002112</name>
</gene>
<comment type="similarity">
    <text evidence="3 7">Belongs to the metallo-dependent hydrolases superfamily. Uronate isomerase family.</text>
</comment>
<dbReference type="GO" id="GO:0008880">
    <property type="term" value="F:glucuronate isomerase activity"/>
    <property type="evidence" value="ECO:0007669"/>
    <property type="project" value="UniProtKB-UniRule"/>
</dbReference>
<dbReference type="InterPro" id="IPR003766">
    <property type="entry name" value="Uronate_isomerase"/>
</dbReference>
<dbReference type="RefSeq" id="WP_184003651.1">
    <property type="nucleotide sequence ID" value="NZ_BAABIF010000012.1"/>
</dbReference>
<dbReference type="HAMAP" id="MF_00675">
    <property type="entry name" value="UxaC"/>
    <property type="match status" value="1"/>
</dbReference>
<dbReference type="GO" id="GO:0019698">
    <property type="term" value="P:D-galacturonate catabolic process"/>
    <property type="evidence" value="ECO:0007669"/>
    <property type="project" value="TreeGrafter"/>
</dbReference>
<protein>
    <recommendedName>
        <fullName evidence="5 7">Uronate isomerase</fullName>
        <ecNumber evidence="4 7">5.3.1.12</ecNumber>
    </recommendedName>
    <alternativeName>
        <fullName evidence="7">Glucuronate isomerase</fullName>
    </alternativeName>
    <alternativeName>
        <fullName evidence="7">Uronic isomerase</fullName>
    </alternativeName>
</protein>
<comment type="caution">
    <text evidence="8">The sequence shown here is derived from an EMBL/GenBank/DDBJ whole genome shotgun (WGS) entry which is preliminary data.</text>
</comment>